<gene>
    <name evidence="1" type="primary">g1339</name>
    <name evidence="1" type="ORF">VP750_LOCUS1156</name>
</gene>
<keyword evidence="2" id="KW-1185">Reference proteome</keyword>
<proteinExistence type="predicted"/>
<organism evidence="1 2">
    <name type="scientific">Coccomyxa viridis</name>
    <dbReference type="NCBI Taxonomy" id="1274662"/>
    <lineage>
        <taxon>Eukaryota</taxon>
        <taxon>Viridiplantae</taxon>
        <taxon>Chlorophyta</taxon>
        <taxon>core chlorophytes</taxon>
        <taxon>Trebouxiophyceae</taxon>
        <taxon>Trebouxiophyceae incertae sedis</taxon>
        <taxon>Coccomyxaceae</taxon>
        <taxon>Coccomyxa</taxon>
    </lineage>
</organism>
<evidence type="ECO:0000313" key="2">
    <source>
        <dbReference type="Proteomes" id="UP001497392"/>
    </source>
</evidence>
<dbReference type="EMBL" id="CAXHTA020000002">
    <property type="protein sequence ID" value="CAL5219497.1"/>
    <property type="molecule type" value="Genomic_DNA"/>
</dbReference>
<comment type="caution">
    <text evidence="1">The sequence shown here is derived from an EMBL/GenBank/DDBJ whole genome shotgun (WGS) entry which is preliminary data.</text>
</comment>
<protein>
    <submittedName>
        <fullName evidence="1">G1339 protein</fullName>
    </submittedName>
</protein>
<evidence type="ECO:0000313" key="1">
    <source>
        <dbReference type="EMBL" id="CAL5219497.1"/>
    </source>
</evidence>
<dbReference type="Proteomes" id="UP001497392">
    <property type="component" value="Unassembled WGS sequence"/>
</dbReference>
<reference evidence="1 2" key="1">
    <citation type="submission" date="2024-06" db="EMBL/GenBank/DDBJ databases">
        <authorList>
            <person name="Kraege A."/>
            <person name="Thomma B."/>
        </authorList>
    </citation>
    <scope>NUCLEOTIDE SEQUENCE [LARGE SCALE GENOMIC DNA]</scope>
</reference>
<name>A0ABP1FPK2_9CHLO</name>
<accession>A0ABP1FPK2</accession>
<sequence length="70" mass="7722">MVRRHRRQLSPRASNAERYSLMRKLTVTEPEADTLELCFDMTGKEGAGCCDAIADKAAPGVGVPGLHIWH</sequence>